<evidence type="ECO:0000313" key="3">
    <source>
        <dbReference type="Proteomes" id="UP000244338"/>
    </source>
</evidence>
<evidence type="ECO:0000313" key="2">
    <source>
        <dbReference type="EMBL" id="PTQ56705.1"/>
    </source>
</evidence>
<dbReference type="PANTHER" id="PTHR34504">
    <property type="entry name" value="ANTITOXIN HICB"/>
    <property type="match status" value="1"/>
</dbReference>
<dbReference type="InterPro" id="IPR051404">
    <property type="entry name" value="TA_system_antitoxin"/>
</dbReference>
<protein>
    <recommendedName>
        <fullName evidence="1">HicB-like antitoxin of toxin-antitoxin system domain-containing protein</fullName>
    </recommendedName>
</protein>
<organism evidence="2 3">
    <name type="scientific">Candidatus Carbonibacillus altaicus</name>
    <dbReference type="NCBI Taxonomy" id="2163959"/>
    <lineage>
        <taxon>Bacteria</taxon>
        <taxon>Bacillati</taxon>
        <taxon>Bacillota</taxon>
        <taxon>Bacilli</taxon>
        <taxon>Bacillales</taxon>
        <taxon>Candidatus Carbonibacillus</taxon>
    </lineage>
</organism>
<gene>
    <name evidence="2" type="ORF">BSOLF_2756</name>
</gene>
<dbReference type="Proteomes" id="UP000244338">
    <property type="component" value="Unassembled WGS sequence"/>
</dbReference>
<accession>A0A2R6Y241</accession>
<feature type="domain" description="HicB-like antitoxin of toxin-antitoxin system" evidence="1">
    <location>
        <begin position="6"/>
        <end position="71"/>
    </location>
</feature>
<dbReference type="Gene3D" id="3.30.160.250">
    <property type="match status" value="1"/>
</dbReference>
<evidence type="ECO:0000259" key="1">
    <source>
        <dbReference type="Pfam" id="PF15919"/>
    </source>
</evidence>
<dbReference type="Pfam" id="PF15919">
    <property type="entry name" value="HicB_lk_antitox"/>
    <property type="match status" value="1"/>
</dbReference>
<dbReference type="PANTHER" id="PTHR34504:SF2">
    <property type="entry name" value="UPF0150 PROTEIN SSL0259"/>
    <property type="match status" value="1"/>
</dbReference>
<dbReference type="EMBL" id="PEBX01000021">
    <property type="protein sequence ID" value="PTQ56705.1"/>
    <property type="molecule type" value="Genomic_DNA"/>
</dbReference>
<dbReference type="InterPro" id="IPR031807">
    <property type="entry name" value="HicB-like"/>
</dbReference>
<dbReference type="InterPro" id="IPR035069">
    <property type="entry name" value="TTHA1013/TTHA0281-like"/>
</dbReference>
<sequence length="78" mass="9073">MNLLRFKVLIEWDTEDNVWVTYVPDLDWLSTYGDTREEALERTREAILGYLEAAEKENLPLPTSQHVPELVEIEVTAP</sequence>
<comment type="caution">
    <text evidence="2">The sequence shown here is derived from an EMBL/GenBank/DDBJ whole genome shotgun (WGS) entry which is preliminary data.</text>
</comment>
<reference evidence="3" key="1">
    <citation type="journal article" date="2018" name="Sci. Rep.">
        <title>Lignite coal burning seam in the remote Altai Mountains harbors a hydrogen-driven thermophilic microbial community.</title>
        <authorList>
            <person name="Kadnikov V.V."/>
            <person name="Mardanov A.V."/>
            <person name="Ivasenko D.A."/>
            <person name="Antsiferov D.V."/>
            <person name="Beletsky A.V."/>
            <person name="Karnachuk O.V."/>
            <person name="Ravin N.V."/>
        </authorList>
    </citation>
    <scope>NUCLEOTIDE SEQUENCE [LARGE SCALE GENOMIC DNA]</scope>
</reference>
<proteinExistence type="predicted"/>
<name>A0A2R6Y241_9BACL</name>
<dbReference type="SUPFAM" id="SSF143100">
    <property type="entry name" value="TTHA1013/TTHA0281-like"/>
    <property type="match status" value="1"/>
</dbReference>
<dbReference type="AlphaFoldDB" id="A0A2R6Y241"/>